<organism evidence="1 2">
    <name type="scientific">Cellulophaga baltica 18</name>
    <dbReference type="NCBI Taxonomy" id="1348584"/>
    <lineage>
        <taxon>Bacteria</taxon>
        <taxon>Pseudomonadati</taxon>
        <taxon>Bacteroidota</taxon>
        <taxon>Flavobacteriia</taxon>
        <taxon>Flavobacteriales</taxon>
        <taxon>Flavobacteriaceae</taxon>
        <taxon>Cellulophaga</taxon>
    </lineage>
</organism>
<reference evidence="1 2" key="1">
    <citation type="journal article" date="2014" name="Environ. Microbiol.">
        <title>Contrasting genomic patterns and infection strategies of two co-existing Bacteroidetes podovirus genera.</title>
        <authorList>
            <person name="Holmfeldt K."/>
            <person name="Howard-Varona C."/>
            <person name="Solonenko N."/>
            <person name="Sullivan M.B."/>
        </authorList>
    </citation>
    <scope>NUCLEOTIDE SEQUENCE [LARGE SCALE GENOMIC DNA]</scope>
    <source>
        <strain evidence="1 2">18</strain>
    </source>
</reference>
<gene>
    <name evidence="1" type="ORF">M666_14630</name>
</gene>
<dbReference type="KEGG" id="cbat:M666_14630"/>
<evidence type="ECO:0008006" key="3">
    <source>
        <dbReference type="Google" id="ProtNLM"/>
    </source>
</evidence>
<sequence>MNFFRKLLGLGPKELVNVRPRANSSQTKRKESIVDVSDIDHRKIYPTLLSQKTKSFDLLNELVAIMHDREGLFAPIVIGHVMVDEKEVEDGGPALYQVRTSNKNEEDYKKLRFTGEINLDALEIPFIDWNYLDSKLNFQVLSCTISQFSSEKILSKKHLQEAHKKLGADELLVSIPRKGLIFVCSKNISDEDYGDFLSMHGAIVLQENEDLEFLCEDLFVVKNGEIENIISVPQLSEMLKEKR</sequence>
<evidence type="ECO:0000313" key="1">
    <source>
        <dbReference type="EMBL" id="AIZ42699.1"/>
    </source>
</evidence>
<dbReference type="Proteomes" id="UP000030786">
    <property type="component" value="Chromosome"/>
</dbReference>
<dbReference type="AlphaFoldDB" id="A0AAU8RH72"/>
<dbReference type="EMBL" id="CP009976">
    <property type="protein sequence ID" value="AIZ42699.1"/>
    <property type="molecule type" value="Genomic_DNA"/>
</dbReference>
<name>A0AAU8RH72_9FLAO</name>
<accession>A0AAU8RH72</accession>
<proteinExistence type="predicted"/>
<dbReference type="RefSeq" id="WP_029446465.1">
    <property type="nucleotide sequence ID" value="NZ_CP009976.1"/>
</dbReference>
<evidence type="ECO:0000313" key="2">
    <source>
        <dbReference type="Proteomes" id="UP000030786"/>
    </source>
</evidence>
<protein>
    <recommendedName>
        <fullName evidence="3">SseB protein N-terminal domain-containing protein</fullName>
    </recommendedName>
</protein>
<dbReference type="GeneID" id="78061970"/>